<dbReference type="Proteomes" id="UP001218638">
    <property type="component" value="Chromosome"/>
</dbReference>
<evidence type="ECO:0000313" key="3">
    <source>
        <dbReference type="EMBL" id="WED65185.1"/>
    </source>
</evidence>
<dbReference type="AlphaFoldDB" id="A0AAE9ZY69"/>
<keyword evidence="2" id="KW-0732">Signal</keyword>
<feature type="region of interest" description="Disordered" evidence="1">
    <location>
        <begin position="162"/>
        <end position="191"/>
    </location>
</feature>
<feature type="signal peptide" evidence="2">
    <location>
        <begin position="1"/>
        <end position="20"/>
    </location>
</feature>
<accession>A0AAE9ZY69</accession>
<gene>
    <name evidence="3" type="ORF">PXH66_22840</name>
</gene>
<name>A0AAE9ZY69_9BACT</name>
<evidence type="ECO:0000313" key="4">
    <source>
        <dbReference type="Proteomes" id="UP001218638"/>
    </source>
</evidence>
<feature type="chain" id="PRO_5042061092" evidence="2">
    <location>
        <begin position="21"/>
        <end position="191"/>
    </location>
</feature>
<sequence length="191" mass="20037">MKIPHATALALLGMAGVTCAQTEIFEVTQPMPVESAPAQKASPSPDFLPLQTDDIALVACHHAASGLQTTAVAFTNLEPGSSASGLAFTLIGGNHLLMATLGRKHHRASTLISLPGDGERHYRLNVLREGKRYRFLVWNDSGADAARTLVADVFDQVPPSRSLARSHAGSSLPGVTAPGKSTEGGTLGSFW</sequence>
<evidence type="ECO:0000256" key="2">
    <source>
        <dbReference type="SAM" id="SignalP"/>
    </source>
</evidence>
<proteinExistence type="predicted"/>
<reference evidence="3" key="1">
    <citation type="submission" date="2023-03" db="EMBL/GenBank/DDBJ databases">
        <title>Lomoglobus Profundus gen. nov., sp. nov., a novel member of the phylum Verrucomicrobia, isolated from deep-marine sediment of South China Sea.</title>
        <authorList>
            <person name="Ahmad T."/>
            <person name="Ishaq S.E."/>
            <person name="Wang F."/>
        </authorList>
    </citation>
    <scope>NUCLEOTIDE SEQUENCE</scope>
    <source>
        <strain evidence="3">LMO-M01</strain>
    </source>
</reference>
<dbReference type="RefSeq" id="WP_330929573.1">
    <property type="nucleotide sequence ID" value="NZ_CP119075.1"/>
</dbReference>
<organism evidence="3 4">
    <name type="scientific">Synoicihabitans lomoniglobus</name>
    <dbReference type="NCBI Taxonomy" id="2909285"/>
    <lineage>
        <taxon>Bacteria</taxon>
        <taxon>Pseudomonadati</taxon>
        <taxon>Verrucomicrobiota</taxon>
        <taxon>Opitutia</taxon>
        <taxon>Opitutales</taxon>
        <taxon>Opitutaceae</taxon>
        <taxon>Synoicihabitans</taxon>
    </lineage>
</organism>
<keyword evidence="4" id="KW-1185">Reference proteome</keyword>
<protein>
    <submittedName>
        <fullName evidence="3">Uncharacterized protein</fullName>
    </submittedName>
</protein>
<dbReference type="EMBL" id="CP119075">
    <property type="protein sequence ID" value="WED65185.1"/>
    <property type="molecule type" value="Genomic_DNA"/>
</dbReference>
<evidence type="ECO:0000256" key="1">
    <source>
        <dbReference type="SAM" id="MobiDB-lite"/>
    </source>
</evidence>
<dbReference type="KEGG" id="slom:PXH66_22840"/>